<accession>A0A0Q3QR73</accession>
<organism evidence="6 7">
    <name type="scientific">Cytobacillus solani</name>
    <dbReference type="NCBI Taxonomy" id="1637975"/>
    <lineage>
        <taxon>Bacteria</taxon>
        <taxon>Bacillati</taxon>
        <taxon>Bacillota</taxon>
        <taxon>Bacilli</taxon>
        <taxon>Bacillales</taxon>
        <taxon>Bacillaceae</taxon>
        <taxon>Cytobacillus</taxon>
    </lineage>
</organism>
<comment type="subcellular location">
    <subcellularLocation>
        <location evidence="1">Membrane</location>
        <topology evidence="1">Multi-pass membrane protein</topology>
    </subcellularLocation>
</comment>
<evidence type="ECO:0000313" key="7">
    <source>
        <dbReference type="Proteomes" id="UP000050996"/>
    </source>
</evidence>
<proteinExistence type="predicted"/>
<feature type="transmembrane region" description="Helical" evidence="5">
    <location>
        <begin position="73"/>
        <end position="92"/>
    </location>
</feature>
<evidence type="ECO:0000256" key="1">
    <source>
        <dbReference type="ARBA" id="ARBA00004141"/>
    </source>
</evidence>
<dbReference type="AlphaFoldDB" id="A0A0Q3QR73"/>
<evidence type="ECO:0000256" key="2">
    <source>
        <dbReference type="ARBA" id="ARBA00022692"/>
    </source>
</evidence>
<dbReference type="Proteomes" id="UP000050996">
    <property type="component" value="Unassembled WGS sequence"/>
</dbReference>
<dbReference type="RefSeq" id="WP_053476625.1">
    <property type="nucleotide sequence ID" value="NZ_CP041305.1"/>
</dbReference>
<keyword evidence="4 5" id="KW-0472">Membrane</keyword>
<name>A0A0Q3QR73_9BACI</name>
<sequence>MPSNDERLLATAIYVTSFFTTIIGPLVIWLLKKDESEYINYHGKEYFNFIISYGVYSIISMILMIILIGFLTIWIVGIAAFVFTIIAAVKAYEGKEYRFPLVFRLIR</sequence>
<feature type="transmembrane region" description="Helical" evidence="5">
    <location>
        <begin position="12"/>
        <end position="31"/>
    </location>
</feature>
<keyword evidence="3 5" id="KW-1133">Transmembrane helix</keyword>
<dbReference type="STRING" id="1637975.AN957_16950"/>
<reference evidence="6 7" key="1">
    <citation type="submission" date="2015-09" db="EMBL/GenBank/DDBJ databases">
        <title>Genome sequencing project for genomic taxonomy and phylogenomics of Bacillus-like bacteria.</title>
        <authorList>
            <person name="Liu B."/>
            <person name="Wang J."/>
            <person name="Zhu Y."/>
            <person name="Liu G."/>
            <person name="Chen Q."/>
            <person name="Chen Z."/>
            <person name="Lan J."/>
            <person name="Che J."/>
            <person name="Ge C."/>
            <person name="Shi H."/>
            <person name="Pan Z."/>
            <person name="Liu X."/>
        </authorList>
    </citation>
    <scope>NUCLEOTIDE SEQUENCE [LARGE SCALE GENOMIC DNA]</scope>
    <source>
        <strain evidence="6 7">FJAT-18043</strain>
    </source>
</reference>
<dbReference type="PATRIC" id="fig|1637975.4.peg.3310"/>
<comment type="caution">
    <text evidence="6">The sequence shown here is derived from an EMBL/GenBank/DDBJ whole genome shotgun (WGS) entry which is preliminary data.</text>
</comment>
<feature type="transmembrane region" description="Helical" evidence="5">
    <location>
        <begin position="46"/>
        <end position="67"/>
    </location>
</feature>
<dbReference type="EMBL" id="LJIX01000006">
    <property type="protein sequence ID" value="KQL20088.1"/>
    <property type="molecule type" value="Genomic_DNA"/>
</dbReference>
<evidence type="ECO:0000313" key="6">
    <source>
        <dbReference type="EMBL" id="KQL20088.1"/>
    </source>
</evidence>
<keyword evidence="2 5" id="KW-0812">Transmembrane</keyword>
<evidence type="ECO:0008006" key="8">
    <source>
        <dbReference type="Google" id="ProtNLM"/>
    </source>
</evidence>
<keyword evidence="7" id="KW-1185">Reference proteome</keyword>
<dbReference type="Pfam" id="PF09685">
    <property type="entry name" value="MamF_MmsF"/>
    <property type="match status" value="1"/>
</dbReference>
<gene>
    <name evidence="6" type="ORF">AN957_16950</name>
</gene>
<evidence type="ECO:0000256" key="5">
    <source>
        <dbReference type="SAM" id="Phobius"/>
    </source>
</evidence>
<evidence type="ECO:0000256" key="4">
    <source>
        <dbReference type="ARBA" id="ARBA00023136"/>
    </source>
</evidence>
<protein>
    <recommendedName>
        <fullName evidence="8">DUF4870 domain-containing protein</fullName>
    </recommendedName>
</protein>
<evidence type="ECO:0000256" key="3">
    <source>
        <dbReference type="ARBA" id="ARBA00022989"/>
    </source>
</evidence>
<dbReference type="InterPro" id="IPR019109">
    <property type="entry name" value="MamF_MmsF"/>
</dbReference>